<protein>
    <recommendedName>
        <fullName evidence="4">DUF1573 domain-containing protein</fullName>
    </recommendedName>
</protein>
<proteinExistence type="predicted"/>
<reference evidence="2 3" key="1">
    <citation type="submission" date="2017-02" db="EMBL/GenBank/DDBJ databases">
        <authorList>
            <person name="Peterson S.W."/>
        </authorList>
    </citation>
    <scope>NUCLEOTIDE SEQUENCE [LARGE SCALE GENOMIC DNA]</scope>
    <source>
        <strain evidence="2 3">ATCC 43324</strain>
    </source>
</reference>
<feature type="signal peptide" evidence="1">
    <location>
        <begin position="1"/>
        <end position="20"/>
    </location>
</feature>
<dbReference type="InterPro" id="IPR013783">
    <property type="entry name" value="Ig-like_fold"/>
</dbReference>
<dbReference type="InterPro" id="IPR011467">
    <property type="entry name" value="DUF1573"/>
</dbReference>
<dbReference type="Gene3D" id="2.60.40.10">
    <property type="entry name" value="Immunoglobulins"/>
    <property type="match status" value="1"/>
</dbReference>
<keyword evidence="1" id="KW-0732">Signal</keyword>
<dbReference type="EMBL" id="FUXK01000011">
    <property type="protein sequence ID" value="SJZ81566.1"/>
    <property type="molecule type" value="Genomic_DNA"/>
</dbReference>
<feature type="chain" id="PRO_5010574622" description="DUF1573 domain-containing protein" evidence="1">
    <location>
        <begin position="21"/>
        <end position="130"/>
    </location>
</feature>
<dbReference type="AlphaFoldDB" id="A0A1T4NR39"/>
<dbReference type="eggNOG" id="ENOG5031NHZ">
    <property type="taxonomic scope" value="Bacteria"/>
</dbReference>
<evidence type="ECO:0000313" key="3">
    <source>
        <dbReference type="Proteomes" id="UP000190065"/>
    </source>
</evidence>
<dbReference type="PANTHER" id="PTHR37833">
    <property type="entry name" value="LIPOPROTEIN-RELATED"/>
    <property type="match status" value="1"/>
</dbReference>
<accession>A0A1T4NR39</accession>
<evidence type="ECO:0000313" key="2">
    <source>
        <dbReference type="EMBL" id="SJZ81566.1"/>
    </source>
</evidence>
<dbReference type="RefSeq" id="WP_025070345.1">
    <property type="nucleotide sequence ID" value="NZ_FUXK01000011.1"/>
</dbReference>
<evidence type="ECO:0000256" key="1">
    <source>
        <dbReference type="SAM" id="SignalP"/>
    </source>
</evidence>
<dbReference type="STRING" id="28136.SAMN02745202_01157"/>
<name>A0A1T4NR39_9BACT</name>
<dbReference type="PANTHER" id="PTHR37833:SF1">
    <property type="entry name" value="SIGNAL PEPTIDE PROTEIN"/>
    <property type="match status" value="1"/>
</dbReference>
<dbReference type="Pfam" id="PF07610">
    <property type="entry name" value="DUF1573"/>
    <property type="match status" value="1"/>
</dbReference>
<sequence>MKKGLIIAILMIAFVSMAFAQKQAEIKFDKTTQDLGTFTEKEAVQQAIFTFTNVGDAPLVINQAIASCGCTIPSYTKAPIQPGQKGQIKVTYNGEGKFPGHFKKSITVRTNAKTEMTRLYIEGVMNEAQK</sequence>
<gene>
    <name evidence="2" type="ORF">SAMN02745202_01157</name>
</gene>
<evidence type="ECO:0008006" key="4">
    <source>
        <dbReference type="Google" id="ProtNLM"/>
    </source>
</evidence>
<organism evidence="2 3">
    <name type="scientific">Segatella oulorum</name>
    <dbReference type="NCBI Taxonomy" id="28136"/>
    <lineage>
        <taxon>Bacteria</taxon>
        <taxon>Pseudomonadati</taxon>
        <taxon>Bacteroidota</taxon>
        <taxon>Bacteroidia</taxon>
        <taxon>Bacteroidales</taxon>
        <taxon>Prevotellaceae</taxon>
        <taxon>Segatella</taxon>
    </lineage>
</organism>
<dbReference type="Proteomes" id="UP000190065">
    <property type="component" value="Unassembled WGS sequence"/>
</dbReference>